<dbReference type="AlphaFoldDB" id="A0A804HPJ5"/>
<dbReference type="Gramene" id="Ma01_t02580.1">
    <property type="protein sequence ID" value="Ma01_p02580.1"/>
    <property type="gene ID" value="Ma01_g02580"/>
</dbReference>
<dbReference type="InterPro" id="IPR027141">
    <property type="entry name" value="LSm4/Sm_D1/D3"/>
</dbReference>
<evidence type="ECO:0000256" key="1">
    <source>
        <dbReference type="ARBA" id="ARBA00004123"/>
    </source>
</evidence>
<reference evidence="4" key="1">
    <citation type="submission" date="2021-03" db="EMBL/GenBank/DDBJ databases">
        <authorList>
            <consortium name="Genoscope - CEA"/>
            <person name="William W."/>
        </authorList>
    </citation>
    <scope>NUCLEOTIDE SEQUENCE</scope>
    <source>
        <strain evidence="4">Doubled-haploid Pahang</strain>
    </source>
</reference>
<keyword evidence="2" id="KW-0539">Nucleus</keyword>
<dbReference type="InterPro" id="IPR010920">
    <property type="entry name" value="LSM_dom_sf"/>
</dbReference>
<dbReference type="EnsemblPlants" id="Ma01_t02580.1">
    <property type="protein sequence ID" value="Ma01_p02580.1"/>
    <property type="gene ID" value="Ma01_g02580"/>
</dbReference>
<accession>A0A804HPJ5</accession>
<dbReference type="Pfam" id="PF01423">
    <property type="entry name" value="LSM"/>
    <property type="match status" value="1"/>
</dbReference>
<dbReference type="InParanoid" id="A0A804HPJ5"/>
<dbReference type="Gene3D" id="2.30.30.100">
    <property type="match status" value="1"/>
</dbReference>
<evidence type="ECO:0000256" key="2">
    <source>
        <dbReference type="ARBA" id="ARBA00023242"/>
    </source>
</evidence>
<gene>
    <name evidence="4" type="ORF">GSMUA_286460.1</name>
</gene>
<reference evidence="5" key="2">
    <citation type="submission" date="2021-05" db="UniProtKB">
        <authorList>
            <consortium name="EnsemblPlants"/>
        </authorList>
    </citation>
    <scope>IDENTIFICATION</scope>
    <source>
        <strain evidence="5">subsp. malaccensis</strain>
    </source>
</reference>
<dbReference type="GO" id="GO:0005634">
    <property type="term" value="C:nucleus"/>
    <property type="evidence" value="ECO:0007669"/>
    <property type="project" value="UniProtKB-SubCell"/>
</dbReference>
<dbReference type="GO" id="GO:0006396">
    <property type="term" value="P:RNA processing"/>
    <property type="evidence" value="ECO:0007669"/>
    <property type="project" value="InterPro"/>
</dbReference>
<dbReference type="SUPFAM" id="SSF50182">
    <property type="entry name" value="Sm-like ribonucleoproteins"/>
    <property type="match status" value="1"/>
</dbReference>
<sequence length="70" mass="8105">MSRSQGLPVKPQQETARHVVRVELKSGVLYWGIMIEGEDNWNCQLWNIICTAKGKCHDWSMFLSDEAKVR</sequence>
<dbReference type="InterPro" id="IPR001163">
    <property type="entry name" value="Sm_dom_euk/arc"/>
</dbReference>
<organism evidence="5 6">
    <name type="scientific">Musa acuminata subsp. malaccensis</name>
    <name type="common">Wild banana</name>
    <name type="synonym">Musa malaccensis</name>
    <dbReference type="NCBI Taxonomy" id="214687"/>
    <lineage>
        <taxon>Eukaryota</taxon>
        <taxon>Viridiplantae</taxon>
        <taxon>Streptophyta</taxon>
        <taxon>Embryophyta</taxon>
        <taxon>Tracheophyta</taxon>
        <taxon>Spermatophyta</taxon>
        <taxon>Magnoliopsida</taxon>
        <taxon>Liliopsida</taxon>
        <taxon>Zingiberales</taxon>
        <taxon>Musaceae</taxon>
        <taxon>Musa</taxon>
    </lineage>
</organism>
<proteinExistence type="predicted"/>
<dbReference type="Proteomes" id="UP000012960">
    <property type="component" value="Unplaced"/>
</dbReference>
<keyword evidence="6" id="KW-1185">Reference proteome</keyword>
<protein>
    <submittedName>
        <fullName evidence="4">(wild Malaysian banana) hypothetical protein</fullName>
    </submittedName>
</protein>
<dbReference type="EMBL" id="HG996466">
    <property type="protein sequence ID" value="CAG1858351.1"/>
    <property type="molecule type" value="Genomic_DNA"/>
</dbReference>
<evidence type="ECO:0000313" key="4">
    <source>
        <dbReference type="EMBL" id="CAG1858351.1"/>
    </source>
</evidence>
<dbReference type="PANTHER" id="PTHR23338">
    <property type="entry name" value="SMALL NUCLEAR RIBONUCLEOPROTEIN SM"/>
    <property type="match status" value="1"/>
</dbReference>
<dbReference type="OMA" id="NIICTAK"/>
<evidence type="ECO:0000313" key="6">
    <source>
        <dbReference type="Proteomes" id="UP000012960"/>
    </source>
</evidence>
<feature type="domain" description="Sm" evidence="3">
    <location>
        <begin position="14"/>
        <end position="55"/>
    </location>
</feature>
<name>A0A804HPJ5_MUSAM</name>
<evidence type="ECO:0000313" key="5">
    <source>
        <dbReference type="EnsemblPlants" id="Ma01_p02580.1"/>
    </source>
</evidence>
<evidence type="ECO:0000259" key="3">
    <source>
        <dbReference type="Pfam" id="PF01423"/>
    </source>
</evidence>
<comment type="subcellular location">
    <subcellularLocation>
        <location evidence="1">Nucleus</location>
    </subcellularLocation>
</comment>